<evidence type="ECO:0000313" key="1">
    <source>
        <dbReference type="EMBL" id="EMO87274.1"/>
    </source>
</evidence>
<organism evidence="1 2">
    <name type="scientific">Leptospira noguchii str. 2001034031</name>
    <dbReference type="NCBI Taxonomy" id="1193053"/>
    <lineage>
        <taxon>Bacteria</taxon>
        <taxon>Pseudomonadati</taxon>
        <taxon>Spirochaetota</taxon>
        <taxon>Spirochaetia</taxon>
        <taxon>Leptospirales</taxon>
        <taxon>Leptospiraceae</taxon>
        <taxon>Leptospira</taxon>
    </lineage>
</organism>
<accession>M6YC95</accession>
<dbReference type="EMBL" id="AKXB02000156">
    <property type="protein sequence ID" value="EMO87274.1"/>
    <property type="molecule type" value="Genomic_DNA"/>
</dbReference>
<comment type="caution">
    <text evidence="1">The sequence shown here is derived from an EMBL/GenBank/DDBJ whole genome shotgun (WGS) entry which is preliminary data.</text>
</comment>
<dbReference type="RefSeq" id="WP_004447602.1">
    <property type="nucleotide sequence ID" value="NZ_AKXB02000156.1"/>
</dbReference>
<protein>
    <submittedName>
        <fullName evidence="1">Uncharacterized protein</fullName>
    </submittedName>
</protein>
<dbReference type="Proteomes" id="UP000012138">
    <property type="component" value="Unassembled WGS sequence"/>
</dbReference>
<reference evidence="1 2" key="1">
    <citation type="submission" date="2013-01" db="EMBL/GenBank/DDBJ databases">
        <authorList>
            <person name="Harkins D.M."/>
            <person name="Durkin A.S."/>
            <person name="Brinkac L.M."/>
            <person name="Haft D.H."/>
            <person name="Selengut J.D."/>
            <person name="Sanka R."/>
            <person name="DePew J."/>
            <person name="Purushe J."/>
            <person name="Whelen A.C."/>
            <person name="Vinetz J.M."/>
            <person name="Sutton G.G."/>
            <person name="Nierman W.C."/>
            <person name="Fouts D.E."/>
        </authorList>
    </citation>
    <scope>NUCLEOTIDE SEQUENCE [LARGE SCALE GENOMIC DNA]</scope>
    <source>
        <strain evidence="1 2">2001034031</strain>
    </source>
</reference>
<gene>
    <name evidence="1" type="ORF">LEP1GSC024_0266</name>
</gene>
<sequence length="78" mass="8878">MKYEFLFPKKLFSFQDVIQTLELAVPEYNSRPSGVLFGHSPEEVLEGAIPDPLRFSNHIKKAAANRPSINKKEICEIC</sequence>
<name>M6YC95_9LEPT</name>
<proteinExistence type="predicted"/>
<evidence type="ECO:0000313" key="2">
    <source>
        <dbReference type="Proteomes" id="UP000012138"/>
    </source>
</evidence>
<dbReference type="AlphaFoldDB" id="M6YC95"/>